<evidence type="ECO:0000259" key="2">
    <source>
        <dbReference type="PROSITE" id="PS50943"/>
    </source>
</evidence>
<evidence type="ECO:0000313" key="4">
    <source>
        <dbReference type="Proteomes" id="UP000000491"/>
    </source>
</evidence>
<dbReference type="Pfam" id="PF01381">
    <property type="entry name" value="HTH_3"/>
    <property type="match status" value="1"/>
</dbReference>
<dbReference type="Proteomes" id="UP000000491">
    <property type="component" value="Chromosome"/>
</dbReference>
<dbReference type="NCBIfam" id="TIGR02607">
    <property type="entry name" value="antidote_HigA"/>
    <property type="match status" value="1"/>
</dbReference>
<reference evidence="3 4" key="1">
    <citation type="journal article" date="2011" name="J. Bacteriol.">
        <title>Genome sequence of the ethanol-producing Zymomonas mobilis subsp. pomaceae lectotype strain ATCC 29192.</title>
        <authorList>
            <person name="Kouvelis V.N."/>
            <person name="Davenport K.W."/>
            <person name="Brettin T.S."/>
            <person name="Bruce D."/>
            <person name="Detter C."/>
            <person name="Han C.S."/>
            <person name="Nolan M."/>
            <person name="Tapia R."/>
            <person name="Damoulaki A."/>
            <person name="Kyrpides N.C."/>
            <person name="Typas M.A."/>
            <person name="Pappas K.M."/>
        </authorList>
    </citation>
    <scope>NUCLEOTIDE SEQUENCE [LARGE SCALE GENOMIC DNA]</scope>
    <source>
        <strain evidence="4">ATCC 29192 / DSM 22645 / JCM 10191 / CCUG 17912 / NBRC 13757 / NCIMB 11200 / NRRL B-4491 / Barker I</strain>
    </source>
</reference>
<accession>F8ESZ8</accession>
<dbReference type="GO" id="GO:0003677">
    <property type="term" value="F:DNA binding"/>
    <property type="evidence" value="ECO:0007669"/>
    <property type="project" value="UniProtKB-KW"/>
</dbReference>
<dbReference type="InterPro" id="IPR001387">
    <property type="entry name" value="Cro/C1-type_HTH"/>
</dbReference>
<dbReference type="STRING" id="579138.Zymop_1004"/>
<name>F8ESZ8_ZYMMT</name>
<dbReference type="HOGENOM" id="CLU_140230_2_0_5"/>
<evidence type="ECO:0000256" key="1">
    <source>
        <dbReference type="ARBA" id="ARBA00023125"/>
    </source>
</evidence>
<dbReference type="PANTHER" id="PTHR36924:SF1">
    <property type="entry name" value="ANTITOXIN HIGA-1"/>
    <property type="match status" value="1"/>
</dbReference>
<evidence type="ECO:0000313" key="3">
    <source>
        <dbReference type="EMBL" id="AEI37902.1"/>
    </source>
</evidence>
<dbReference type="Gene3D" id="1.10.260.40">
    <property type="entry name" value="lambda repressor-like DNA-binding domains"/>
    <property type="match status" value="1"/>
</dbReference>
<dbReference type="SUPFAM" id="SSF47413">
    <property type="entry name" value="lambda repressor-like DNA-binding domains"/>
    <property type="match status" value="1"/>
</dbReference>
<dbReference type="PATRIC" id="fig|579138.3.peg.1066"/>
<dbReference type="EMBL" id="CP002865">
    <property type="protein sequence ID" value="AEI37902.1"/>
    <property type="molecule type" value="Genomic_DNA"/>
</dbReference>
<dbReference type="RefSeq" id="WP_013934297.1">
    <property type="nucleotide sequence ID" value="NC_015709.1"/>
</dbReference>
<organism evidence="3 4">
    <name type="scientific">Zymomonas mobilis subsp. pomaceae (strain ATCC 29192 / DSM 22645 / JCM 10191 / CCUG 17912 / NBRC 13757 / NCIMB 11200 / NRRL B-4491 / Barker I)</name>
    <dbReference type="NCBI Taxonomy" id="579138"/>
    <lineage>
        <taxon>Bacteria</taxon>
        <taxon>Pseudomonadati</taxon>
        <taxon>Pseudomonadota</taxon>
        <taxon>Alphaproteobacteria</taxon>
        <taxon>Sphingomonadales</taxon>
        <taxon>Zymomonadaceae</taxon>
        <taxon>Zymomonas</taxon>
    </lineage>
</organism>
<dbReference type="SMART" id="SM00530">
    <property type="entry name" value="HTH_XRE"/>
    <property type="match status" value="1"/>
</dbReference>
<dbReference type="InterPro" id="IPR013430">
    <property type="entry name" value="Toxin_antidote_HigA"/>
</dbReference>
<sequence>MAYTLPHPQPVGGFIRRNILERNNLSVTEAAQILGVGRPALSNMLNGNSRLSERMAAAISAVFEISVETLLNIQHLTDLKEAQEITKDLIKSKKVKKFVPHQGHEIAAM</sequence>
<gene>
    <name evidence="3" type="ordered locus">Zymop_1004</name>
</gene>
<dbReference type="PROSITE" id="PS50943">
    <property type="entry name" value="HTH_CROC1"/>
    <property type="match status" value="1"/>
</dbReference>
<proteinExistence type="predicted"/>
<dbReference type="CDD" id="cd00093">
    <property type="entry name" value="HTH_XRE"/>
    <property type="match status" value="1"/>
</dbReference>
<keyword evidence="1" id="KW-0238">DNA-binding</keyword>
<dbReference type="PANTHER" id="PTHR36924">
    <property type="entry name" value="ANTITOXIN HIGA-1"/>
    <property type="match status" value="1"/>
</dbReference>
<dbReference type="KEGG" id="zmp:Zymop_1004"/>
<dbReference type="AlphaFoldDB" id="F8ESZ8"/>
<dbReference type="InterPro" id="IPR010982">
    <property type="entry name" value="Lambda_DNA-bd_dom_sf"/>
</dbReference>
<feature type="domain" description="HTH cro/C1-type" evidence="2">
    <location>
        <begin position="17"/>
        <end position="70"/>
    </location>
</feature>
<protein>
    <submittedName>
        <fullName evidence="3">Plasmid maintenance system antidote protein, XRE family</fullName>
    </submittedName>
</protein>
<dbReference type="eggNOG" id="COG3093">
    <property type="taxonomic scope" value="Bacteria"/>
</dbReference>